<keyword evidence="2" id="KW-1185">Reference proteome</keyword>
<dbReference type="EMBL" id="JAPEVB010000003">
    <property type="protein sequence ID" value="KAJ4391027.1"/>
    <property type="molecule type" value="Genomic_DNA"/>
</dbReference>
<evidence type="ECO:0000313" key="2">
    <source>
        <dbReference type="Proteomes" id="UP001140453"/>
    </source>
</evidence>
<comment type="caution">
    <text evidence="1">The sequence shown here is derived from an EMBL/GenBank/DDBJ whole genome shotgun (WGS) entry which is preliminary data.</text>
</comment>
<accession>A0A9W8YRF2</accession>
<name>A0A9W8YRF2_9PEZI</name>
<organism evidence="1 2">
    <name type="scientific">Gnomoniopsis smithogilvyi</name>
    <dbReference type="NCBI Taxonomy" id="1191159"/>
    <lineage>
        <taxon>Eukaryota</taxon>
        <taxon>Fungi</taxon>
        <taxon>Dikarya</taxon>
        <taxon>Ascomycota</taxon>
        <taxon>Pezizomycotina</taxon>
        <taxon>Sordariomycetes</taxon>
        <taxon>Sordariomycetidae</taxon>
        <taxon>Diaporthales</taxon>
        <taxon>Gnomoniaceae</taxon>
        <taxon>Gnomoniopsis</taxon>
    </lineage>
</organism>
<proteinExistence type="predicted"/>
<dbReference type="OrthoDB" id="2099276at2759"/>
<reference evidence="1" key="1">
    <citation type="submission" date="2022-10" db="EMBL/GenBank/DDBJ databases">
        <title>Tapping the CABI collections for fungal endophytes: first genome assemblies for Collariella, Neodidymelliopsis, Ascochyta clinopodiicola, Didymella pomorum, Didymosphaeria variabile, Neocosmospora piperis and Neocucurbitaria cava.</title>
        <authorList>
            <person name="Hill R."/>
        </authorList>
    </citation>
    <scope>NUCLEOTIDE SEQUENCE</scope>
    <source>
        <strain evidence="1">IMI 355082</strain>
    </source>
</reference>
<gene>
    <name evidence="1" type="ORF">N0V93_004640</name>
</gene>
<sequence>MHSAMSSKPTAACKCWQVPQALFLVCKTLYKDAQAVFYSENRFVVFDRYSDPPWKRDIEWDDSAGSDNREGYPYHRLGVSRFLRDTVPTDCLQYLRFLELVYPAWDAHVWPQEGQPVLQEWAETLAWALNHLNPSGLTIRMVAMDASDWEQPLSRIRMTREQGIQVMAGYMRLLQPLTRHTGLRRFYAQVVSPWRWNSSIETSPKATETLERMAKERAEKLVMGNNYSPSKDGCEEPKESVWHHCYERNA</sequence>
<evidence type="ECO:0000313" key="1">
    <source>
        <dbReference type="EMBL" id="KAJ4391027.1"/>
    </source>
</evidence>
<protein>
    <submittedName>
        <fullName evidence="1">Uncharacterized protein</fullName>
    </submittedName>
</protein>
<dbReference type="Proteomes" id="UP001140453">
    <property type="component" value="Unassembled WGS sequence"/>
</dbReference>
<dbReference type="AlphaFoldDB" id="A0A9W8YRF2"/>